<evidence type="ECO:0000259" key="2">
    <source>
        <dbReference type="Pfam" id="PF13840"/>
    </source>
</evidence>
<dbReference type="InterPro" id="IPR027795">
    <property type="entry name" value="CASTOR_ACT_dom"/>
</dbReference>
<keyword evidence="4" id="KW-1185">Reference proteome</keyword>
<dbReference type="InterPro" id="IPR018717">
    <property type="entry name" value="DUF2241"/>
</dbReference>
<dbReference type="PANTHER" id="PTHR39199">
    <property type="entry name" value="BLR5128 PROTEIN"/>
    <property type="match status" value="1"/>
</dbReference>
<dbReference type="Proteomes" id="UP000185783">
    <property type="component" value="Unassembled WGS sequence"/>
</dbReference>
<dbReference type="InterPro" id="IPR045865">
    <property type="entry name" value="ACT-like_dom_sf"/>
</dbReference>
<dbReference type="SUPFAM" id="SSF55021">
    <property type="entry name" value="ACT-like"/>
    <property type="match status" value="2"/>
</dbReference>
<feature type="domain" description="DUF2241" evidence="1">
    <location>
        <begin position="10"/>
        <end position="73"/>
    </location>
</feature>
<evidence type="ECO:0000259" key="1">
    <source>
        <dbReference type="Pfam" id="PF10000"/>
    </source>
</evidence>
<organism evidence="3 4">
    <name type="scientific">Pseudovibrio exalbescens</name>
    <dbReference type="NCBI Taxonomy" id="197461"/>
    <lineage>
        <taxon>Bacteria</taxon>
        <taxon>Pseudomonadati</taxon>
        <taxon>Pseudomonadota</taxon>
        <taxon>Alphaproteobacteria</taxon>
        <taxon>Hyphomicrobiales</taxon>
        <taxon>Stappiaceae</taxon>
        <taxon>Pseudovibrio</taxon>
    </lineage>
</organism>
<dbReference type="PANTHER" id="PTHR39199:SF1">
    <property type="entry name" value="BLR5128 PROTEIN"/>
    <property type="match status" value="1"/>
</dbReference>
<dbReference type="OrthoDB" id="517867at2"/>
<name>A0A1U7JDM4_9HYPH</name>
<gene>
    <name evidence="3" type="ORF">A3843_16735</name>
</gene>
<dbReference type="AlphaFoldDB" id="A0A1U7JDM4"/>
<evidence type="ECO:0000313" key="3">
    <source>
        <dbReference type="EMBL" id="OKL42817.1"/>
    </source>
</evidence>
<proteinExistence type="predicted"/>
<sequence>MPINRDGALRDLGVILSRIEAILEPQAYVFAVFPGAKLADVLDFQPIGTFQEGDQLTAILSVEHAGVAGAPTEPAFRHIRLSVHSSLEAVGLTAAISSKLAQQGIPANVVAGYYHDHVFVPEEMADEAVAAINSLKADGGA</sequence>
<protein>
    <submittedName>
        <fullName evidence="3">Uncharacterized protein</fullName>
    </submittedName>
</protein>
<dbReference type="STRING" id="197461.A3843_16735"/>
<reference evidence="3 4" key="1">
    <citation type="submission" date="2016-03" db="EMBL/GenBank/DDBJ databases">
        <title>Genome sequence of Nesiotobacter sp. nov., a moderately halophilic alphaproteobacterium isolated from the Yellow Sea, China.</title>
        <authorList>
            <person name="Zhang G."/>
            <person name="Zhang R."/>
        </authorList>
    </citation>
    <scope>NUCLEOTIDE SEQUENCE [LARGE SCALE GENOMIC DNA]</scope>
    <source>
        <strain evidence="3 4">WB1-6</strain>
    </source>
</reference>
<evidence type="ECO:0000313" key="4">
    <source>
        <dbReference type="Proteomes" id="UP000185783"/>
    </source>
</evidence>
<dbReference type="RefSeq" id="WP_028481892.1">
    <property type="nucleotide sequence ID" value="NZ_LVVZ01000032.1"/>
</dbReference>
<dbReference type="EMBL" id="LVVZ01000032">
    <property type="protein sequence ID" value="OKL42817.1"/>
    <property type="molecule type" value="Genomic_DNA"/>
</dbReference>
<feature type="domain" description="CASTOR ACT" evidence="2">
    <location>
        <begin position="79"/>
        <end position="133"/>
    </location>
</feature>
<dbReference type="Gene3D" id="3.30.2130.10">
    <property type="entry name" value="VC0802-like"/>
    <property type="match status" value="1"/>
</dbReference>
<dbReference type="Pfam" id="PF13840">
    <property type="entry name" value="ACT_7"/>
    <property type="match status" value="1"/>
</dbReference>
<dbReference type="Pfam" id="PF10000">
    <property type="entry name" value="ACT_3"/>
    <property type="match status" value="1"/>
</dbReference>
<comment type="caution">
    <text evidence="3">The sequence shown here is derived from an EMBL/GenBank/DDBJ whole genome shotgun (WGS) entry which is preliminary data.</text>
</comment>
<accession>A0A1U7JDM4</accession>